<comment type="caution">
    <text evidence="1">The sequence shown here is derived from an EMBL/GenBank/DDBJ whole genome shotgun (WGS) entry which is preliminary data.</text>
</comment>
<name>A0AAE1CSS3_9GAST</name>
<dbReference type="Proteomes" id="UP001283361">
    <property type="component" value="Unassembled WGS sequence"/>
</dbReference>
<evidence type="ECO:0000313" key="2">
    <source>
        <dbReference type="Proteomes" id="UP001283361"/>
    </source>
</evidence>
<dbReference type="EMBL" id="JAWDGP010006892">
    <property type="protein sequence ID" value="KAK3733535.1"/>
    <property type="molecule type" value="Genomic_DNA"/>
</dbReference>
<proteinExistence type="predicted"/>
<reference evidence="1" key="1">
    <citation type="journal article" date="2023" name="G3 (Bethesda)">
        <title>A reference genome for the long-term kleptoplast-retaining sea slug Elysia crispata morphotype clarki.</title>
        <authorList>
            <person name="Eastman K.E."/>
            <person name="Pendleton A.L."/>
            <person name="Shaikh M.A."/>
            <person name="Suttiyut T."/>
            <person name="Ogas R."/>
            <person name="Tomko P."/>
            <person name="Gavelis G."/>
            <person name="Widhalm J.R."/>
            <person name="Wisecaver J.H."/>
        </authorList>
    </citation>
    <scope>NUCLEOTIDE SEQUENCE</scope>
    <source>
        <strain evidence="1">ECLA1</strain>
    </source>
</reference>
<sequence length="127" mass="13673">MSGNFGAFQQFSAVMLGDNFPQPAIVSLLSQIPGVNCVTHSCLPKLSTISTNSSVNLEYGGKNYQAINKSPSLGGDSLIQRNVPSVTCEESRNDRLVSITEGDNFVKGVASSLRTVMSDEKRYQPID</sequence>
<keyword evidence="2" id="KW-1185">Reference proteome</keyword>
<gene>
    <name evidence="1" type="ORF">RRG08_063848</name>
</gene>
<evidence type="ECO:0000313" key="1">
    <source>
        <dbReference type="EMBL" id="KAK3733535.1"/>
    </source>
</evidence>
<protein>
    <submittedName>
        <fullName evidence="1">Uncharacterized protein</fullName>
    </submittedName>
</protein>
<dbReference type="AlphaFoldDB" id="A0AAE1CSS3"/>
<organism evidence="1 2">
    <name type="scientific">Elysia crispata</name>
    <name type="common">lettuce slug</name>
    <dbReference type="NCBI Taxonomy" id="231223"/>
    <lineage>
        <taxon>Eukaryota</taxon>
        <taxon>Metazoa</taxon>
        <taxon>Spiralia</taxon>
        <taxon>Lophotrochozoa</taxon>
        <taxon>Mollusca</taxon>
        <taxon>Gastropoda</taxon>
        <taxon>Heterobranchia</taxon>
        <taxon>Euthyneura</taxon>
        <taxon>Panpulmonata</taxon>
        <taxon>Sacoglossa</taxon>
        <taxon>Placobranchoidea</taxon>
        <taxon>Plakobranchidae</taxon>
        <taxon>Elysia</taxon>
    </lineage>
</organism>
<accession>A0AAE1CSS3</accession>